<evidence type="ECO:0000256" key="1">
    <source>
        <dbReference type="SAM" id="MobiDB-lite"/>
    </source>
</evidence>
<dbReference type="Proteomes" id="UP000053815">
    <property type="component" value="Unassembled WGS sequence"/>
</dbReference>
<dbReference type="AlphaFoldDB" id="A0A0C9LWK8"/>
<gene>
    <name evidence="2" type="ORF">MAM1_0218c08215</name>
</gene>
<dbReference type="EMBL" id="DF836507">
    <property type="protein sequence ID" value="GAN08700.1"/>
    <property type="molecule type" value="Genomic_DNA"/>
</dbReference>
<proteinExistence type="predicted"/>
<reference evidence="2" key="1">
    <citation type="submission" date="2014-09" db="EMBL/GenBank/DDBJ databases">
        <title>Draft genome sequence of an oleaginous Mucoromycotina fungus Mucor ambiguus NBRC6742.</title>
        <authorList>
            <person name="Takeda I."/>
            <person name="Yamane N."/>
            <person name="Morita T."/>
            <person name="Tamano K."/>
            <person name="Machida M."/>
            <person name="Baker S."/>
            <person name="Koike H."/>
        </authorList>
    </citation>
    <scope>NUCLEOTIDE SEQUENCE</scope>
    <source>
        <strain evidence="2">NBRC 6742</strain>
    </source>
</reference>
<name>A0A0C9LWK8_9FUNG</name>
<accession>A0A0C9LWK8</accession>
<organism evidence="2">
    <name type="scientific">Mucor ambiguus</name>
    <dbReference type="NCBI Taxonomy" id="91626"/>
    <lineage>
        <taxon>Eukaryota</taxon>
        <taxon>Fungi</taxon>
        <taxon>Fungi incertae sedis</taxon>
        <taxon>Mucoromycota</taxon>
        <taxon>Mucoromycotina</taxon>
        <taxon>Mucoromycetes</taxon>
        <taxon>Mucorales</taxon>
        <taxon>Mucorineae</taxon>
        <taxon>Mucoraceae</taxon>
        <taxon>Mucor</taxon>
    </lineage>
</organism>
<evidence type="ECO:0000313" key="2">
    <source>
        <dbReference type="EMBL" id="GAN08700.1"/>
    </source>
</evidence>
<sequence>MTISENLKQNNNFDRTLHDRGSHHTDDEDDIGGSSDESESGEEELNESKKQHMVLETDAQTKRLINAVVVDLCNEDACVCEEIY</sequence>
<feature type="compositionally biased region" description="Acidic residues" evidence="1">
    <location>
        <begin position="27"/>
        <end position="45"/>
    </location>
</feature>
<feature type="region of interest" description="Disordered" evidence="1">
    <location>
        <begin position="1"/>
        <end position="53"/>
    </location>
</feature>
<feature type="compositionally biased region" description="Polar residues" evidence="1">
    <location>
        <begin position="1"/>
        <end position="14"/>
    </location>
</feature>
<evidence type="ECO:0000313" key="3">
    <source>
        <dbReference type="Proteomes" id="UP000053815"/>
    </source>
</evidence>
<feature type="compositionally biased region" description="Basic and acidic residues" evidence="1">
    <location>
        <begin position="15"/>
        <end position="26"/>
    </location>
</feature>
<protein>
    <submittedName>
        <fullName evidence="2">Uncharacterized protein</fullName>
    </submittedName>
</protein>
<keyword evidence="3" id="KW-1185">Reference proteome</keyword>